<proteinExistence type="predicted"/>
<name>A0ABP3E077_9GAMM</name>
<feature type="region of interest" description="Disordered" evidence="1">
    <location>
        <begin position="77"/>
        <end position="96"/>
    </location>
</feature>
<accession>A0ABP3E077</accession>
<protein>
    <submittedName>
        <fullName evidence="3">Plasmid stabilization protein</fullName>
    </submittedName>
</protein>
<dbReference type="InterPro" id="IPR053853">
    <property type="entry name" value="FitA-like_RHH"/>
</dbReference>
<dbReference type="SUPFAM" id="SSF47598">
    <property type="entry name" value="Ribbon-helix-helix"/>
    <property type="match status" value="1"/>
</dbReference>
<sequence>MQSVQSFPEGLPVATMTIRNLDDDLKARLRVRAARHGRSMEEEARSILRTALANRVEEDSGASLYAAIRTRVEPFGGVDLELPPREPQRDPPDFDE</sequence>
<dbReference type="InterPro" id="IPR013321">
    <property type="entry name" value="Arc_rbn_hlx_hlx"/>
</dbReference>
<comment type="caution">
    <text evidence="3">The sequence shown here is derived from an EMBL/GenBank/DDBJ whole genome shotgun (WGS) entry which is preliminary data.</text>
</comment>
<evidence type="ECO:0000256" key="1">
    <source>
        <dbReference type="SAM" id="MobiDB-lite"/>
    </source>
</evidence>
<dbReference type="InterPro" id="IPR010985">
    <property type="entry name" value="Ribbon_hlx_hlx"/>
</dbReference>
<gene>
    <name evidence="3" type="ORF">GCM10009126_09380</name>
</gene>
<evidence type="ECO:0000313" key="3">
    <source>
        <dbReference type="EMBL" id="GAA0245905.1"/>
    </source>
</evidence>
<evidence type="ECO:0000259" key="2">
    <source>
        <dbReference type="Pfam" id="PF22513"/>
    </source>
</evidence>
<organism evidence="3 4">
    <name type="scientific">Rhodanobacter caeni</name>
    <dbReference type="NCBI Taxonomy" id="657654"/>
    <lineage>
        <taxon>Bacteria</taxon>
        <taxon>Pseudomonadati</taxon>
        <taxon>Pseudomonadota</taxon>
        <taxon>Gammaproteobacteria</taxon>
        <taxon>Lysobacterales</taxon>
        <taxon>Rhodanobacteraceae</taxon>
        <taxon>Rhodanobacter</taxon>
    </lineage>
</organism>
<evidence type="ECO:0000313" key="4">
    <source>
        <dbReference type="Proteomes" id="UP001500657"/>
    </source>
</evidence>
<dbReference type="Pfam" id="PF22513">
    <property type="entry name" value="FitA-like_RHH"/>
    <property type="match status" value="1"/>
</dbReference>
<keyword evidence="4" id="KW-1185">Reference proteome</keyword>
<feature type="domain" description="Antitoxin FitA-like ribbon-helix-helix" evidence="2">
    <location>
        <begin position="14"/>
        <end position="52"/>
    </location>
</feature>
<feature type="compositionally biased region" description="Basic and acidic residues" evidence="1">
    <location>
        <begin position="82"/>
        <end position="96"/>
    </location>
</feature>
<dbReference type="Gene3D" id="1.10.1220.10">
    <property type="entry name" value="Met repressor-like"/>
    <property type="match status" value="1"/>
</dbReference>
<reference evidence="4" key="1">
    <citation type="journal article" date="2019" name="Int. J. Syst. Evol. Microbiol.">
        <title>The Global Catalogue of Microorganisms (GCM) 10K type strain sequencing project: providing services to taxonomists for standard genome sequencing and annotation.</title>
        <authorList>
            <consortium name="The Broad Institute Genomics Platform"/>
            <consortium name="The Broad Institute Genome Sequencing Center for Infectious Disease"/>
            <person name="Wu L."/>
            <person name="Ma J."/>
        </authorList>
    </citation>
    <scope>NUCLEOTIDE SEQUENCE [LARGE SCALE GENOMIC DNA]</scope>
    <source>
        <strain evidence="4">JCM 16242</strain>
    </source>
</reference>
<dbReference type="EMBL" id="BAAAFO010000002">
    <property type="protein sequence ID" value="GAA0245905.1"/>
    <property type="molecule type" value="Genomic_DNA"/>
</dbReference>
<dbReference type="Proteomes" id="UP001500657">
    <property type="component" value="Unassembled WGS sequence"/>
</dbReference>